<comment type="caution">
    <text evidence="3">The sequence shown here is derived from an EMBL/GenBank/DDBJ whole genome shotgun (WGS) entry which is preliminary data.</text>
</comment>
<dbReference type="SUPFAM" id="SSF46689">
    <property type="entry name" value="Homeodomain-like"/>
    <property type="match status" value="1"/>
</dbReference>
<evidence type="ECO:0000259" key="2">
    <source>
        <dbReference type="Pfam" id="PF01498"/>
    </source>
</evidence>
<sequence length="264" mass="29487">MPPQRKPLGSGSDGRFLGQHLSPYFRGRIAGKAEEGATPAKLANELQREYSTVFRTIQKDSERHEGRSLPRTSRKKSYSERDERVLLGHARPSPKDSYEQAIKACDLGRKRDTVRKILAEHGIANWKAKRRPFLTEEYAAKRLALCLERRHWTAKDWALVTLRFGIPERHLESQLLAIYDARAANYDNENNFYPLQQADYVKWATLQSGQKLLYLACGTGSILIPAAKLVGPTGKAVCVGISSASLNIARSKAEAVCGSDVHPS</sequence>
<gene>
    <name evidence="3" type="ORF">BJ878DRAFT_567709</name>
</gene>
<evidence type="ECO:0000313" key="3">
    <source>
        <dbReference type="EMBL" id="KAG9244278.1"/>
    </source>
</evidence>
<evidence type="ECO:0000256" key="1">
    <source>
        <dbReference type="SAM" id="MobiDB-lite"/>
    </source>
</evidence>
<reference evidence="3" key="1">
    <citation type="journal article" date="2021" name="IMA Fungus">
        <title>Genomic characterization of three marine fungi, including Emericellopsis atlantica sp. nov. with signatures of a generalist lifestyle and marine biomass degradation.</title>
        <authorList>
            <person name="Hagestad O.C."/>
            <person name="Hou L."/>
            <person name="Andersen J.H."/>
            <person name="Hansen E.H."/>
            <person name="Altermark B."/>
            <person name="Li C."/>
            <person name="Kuhnert E."/>
            <person name="Cox R.J."/>
            <person name="Crous P.W."/>
            <person name="Spatafora J.W."/>
            <person name="Lail K."/>
            <person name="Amirebrahimi M."/>
            <person name="Lipzen A."/>
            <person name="Pangilinan J."/>
            <person name="Andreopoulos W."/>
            <person name="Hayes R.D."/>
            <person name="Ng V."/>
            <person name="Grigoriev I.V."/>
            <person name="Jackson S.A."/>
            <person name="Sutton T.D.S."/>
            <person name="Dobson A.D.W."/>
            <person name="Rama T."/>
        </authorList>
    </citation>
    <scope>NUCLEOTIDE SEQUENCE</scope>
    <source>
        <strain evidence="3">TRa3180A</strain>
    </source>
</reference>
<dbReference type="SUPFAM" id="SSF53335">
    <property type="entry name" value="S-adenosyl-L-methionine-dependent methyltransferases"/>
    <property type="match status" value="1"/>
</dbReference>
<feature type="region of interest" description="Disordered" evidence="1">
    <location>
        <begin position="58"/>
        <end position="97"/>
    </location>
</feature>
<dbReference type="InterPro" id="IPR002492">
    <property type="entry name" value="Transposase_Tc1-like"/>
</dbReference>
<feature type="compositionally biased region" description="Basic and acidic residues" evidence="1">
    <location>
        <begin position="77"/>
        <end position="86"/>
    </location>
</feature>
<name>A0A9P7Z3L8_9HELO</name>
<accession>A0A9P7Z3L8</accession>
<dbReference type="GO" id="GO:0006313">
    <property type="term" value="P:DNA transposition"/>
    <property type="evidence" value="ECO:0007669"/>
    <property type="project" value="InterPro"/>
</dbReference>
<feature type="compositionally biased region" description="Basic and acidic residues" evidence="1">
    <location>
        <begin position="58"/>
        <end position="68"/>
    </location>
</feature>
<protein>
    <recommendedName>
        <fullName evidence="2">Transposase Tc1-like domain-containing protein</fullName>
    </recommendedName>
</protein>
<dbReference type="GO" id="GO:0015074">
    <property type="term" value="P:DNA integration"/>
    <property type="evidence" value="ECO:0007669"/>
    <property type="project" value="InterPro"/>
</dbReference>
<keyword evidence="4" id="KW-1185">Reference proteome</keyword>
<dbReference type="AlphaFoldDB" id="A0A9P7Z3L8"/>
<dbReference type="OrthoDB" id="3548492at2759"/>
<feature type="domain" description="Transposase Tc1-like" evidence="2">
    <location>
        <begin position="87"/>
        <end position="150"/>
    </location>
</feature>
<feature type="region of interest" description="Disordered" evidence="1">
    <location>
        <begin position="1"/>
        <end position="20"/>
    </location>
</feature>
<proteinExistence type="predicted"/>
<dbReference type="Proteomes" id="UP000887226">
    <property type="component" value="Unassembled WGS sequence"/>
</dbReference>
<dbReference type="EMBL" id="MU253917">
    <property type="protein sequence ID" value="KAG9244278.1"/>
    <property type="molecule type" value="Genomic_DNA"/>
</dbReference>
<organism evidence="3 4">
    <name type="scientific">Calycina marina</name>
    <dbReference type="NCBI Taxonomy" id="1763456"/>
    <lineage>
        <taxon>Eukaryota</taxon>
        <taxon>Fungi</taxon>
        <taxon>Dikarya</taxon>
        <taxon>Ascomycota</taxon>
        <taxon>Pezizomycotina</taxon>
        <taxon>Leotiomycetes</taxon>
        <taxon>Helotiales</taxon>
        <taxon>Pezizellaceae</taxon>
        <taxon>Calycina</taxon>
    </lineage>
</organism>
<dbReference type="InterPro" id="IPR009057">
    <property type="entry name" value="Homeodomain-like_sf"/>
</dbReference>
<dbReference type="GO" id="GO:0003677">
    <property type="term" value="F:DNA binding"/>
    <property type="evidence" value="ECO:0007669"/>
    <property type="project" value="InterPro"/>
</dbReference>
<dbReference type="InterPro" id="IPR029063">
    <property type="entry name" value="SAM-dependent_MTases_sf"/>
</dbReference>
<dbReference type="Pfam" id="PF01498">
    <property type="entry name" value="HTH_Tnp_Tc3_2"/>
    <property type="match status" value="1"/>
</dbReference>
<dbReference type="Pfam" id="PF01209">
    <property type="entry name" value="Ubie_methyltran"/>
    <property type="match status" value="1"/>
</dbReference>
<dbReference type="Gene3D" id="3.40.50.150">
    <property type="entry name" value="Vaccinia Virus protein VP39"/>
    <property type="match status" value="1"/>
</dbReference>
<evidence type="ECO:0000313" key="4">
    <source>
        <dbReference type="Proteomes" id="UP000887226"/>
    </source>
</evidence>